<name>A0A0A9CWZ6_ARUDO</name>
<accession>A0A0A9CWZ6</accession>
<protein>
    <submittedName>
        <fullName evidence="1">Similar to PDR8/PEN3 (PLEIOTROPIC DRUG RESISTANCE8)</fullName>
    </submittedName>
</protein>
<reference evidence="1" key="2">
    <citation type="journal article" date="2015" name="Data Brief">
        <title>Shoot transcriptome of the giant reed, Arundo donax.</title>
        <authorList>
            <person name="Barrero R.A."/>
            <person name="Guerrero F.D."/>
            <person name="Moolhuijzen P."/>
            <person name="Goolsby J.A."/>
            <person name="Tidwell J."/>
            <person name="Bellgard S.E."/>
            <person name="Bellgard M.I."/>
        </authorList>
    </citation>
    <scope>NUCLEOTIDE SEQUENCE</scope>
    <source>
        <tissue evidence="1">Shoot tissue taken approximately 20 cm above the soil surface</tissue>
    </source>
</reference>
<proteinExistence type="predicted"/>
<evidence type="ECO:0000313" key="1">
    <source>
        <dbReference type="EMBL" id="JAD80864.1"/>
    </source>
</evidence>
<sequence>MASFGRMNPPSTNMKITTRDPAVLVTTIVLHTPETNLKSPAAICWIKKTAIRCLKNLLASGAKPMV</sequence>
<reference evidence="1" key="1">
    <citation type="submission" date="2014-09" db="EMBL/GenBank/DDBJ databases">
        <authorList>
            <person name="Magalhaes I.L.F."/>
            <person name="Oliveira U."/>
            <person name="Santos F.R."/>
            <person name="Vidigal T.H.D.A."/>
            <person name="Brescovit A.D."/>
            <person name="Santos A.J."/>
        </authorList>
    </citation>
    <scope>NUCLEOTIDE SEQUENCE</scope>
    <source>
        <tissue evidence="1">Shoot tissue taken approximately 20 cm above the soil surface</tissue>
    </source>
</reference>
<dbReference type="AlphaFoldDB" id="A0A0A9CWZ6"/>
<organism evidence="1">
    <name type="scientific">Arundo donax</name>
    <name type="common">Giant reed</name>
    <name type="synonym">Donax arundinaceus</name>
    <dbReference type="NCBI Taxonomy" id="35708"/>
    <lineage>
        <taxon>Eukaryota</taxon>
        <taxon>Viridiplantae</taxon>
        <taxon>Streptophyta</taxon>
        <taxon>Embryophyta</taxon>
        <taxon>Tracheophyta</taxon>
        <taxon>Spermatophyta</taxon>
        <taxon>Magnoliopsida</taxon>
        <taxon>Liliopsida</taxon>
        <taxon>Poales</taxon>
        <taxon>Poaceae</taxon>
        <taxon>PACMAD clade</taxon>
        <taxon>Arundinoideae</taxon>
        <taxon>Arundineae</taxon>
        <taxon>Arundo</taxon>
    </lineage>
</organism>
<dbReference type="EMBL" id="GBRH01217031">
    <property type="protein sequence ID" value="JAD80864.1"/>
    <property type="molecule type" value="Transcribed_RNA"/>
</dbReference>